<feature type="transmembrane region" description="Helical" evidence="7">
    <location>
        <begin position="360"/>
        <end position="379"/>
    </location>
</feature>
<evidence type="ECO:0000256" key="3">
    <source>
        <dbReference type="ARBA" id="ARBA00022475"/>
    </source>
</evidence>
<keyword evidence="4 7" id="KW-0812">Transmembrane</keyword>
<keyword evidence="6 7" id="KW-0472">Membrane</keyword>
<dbReference type="InterPro" id="IPR020846">
    <property type="entry name" value="MFS_dom"/>
</dbReference>
<evidence type="ECO:0000313" key="9">
    <source>
        <dbReference type="EMBL" id="MBL0385638.1"/>
    </source>
</evidence>
<dbReference type="Gene3D" id="1.20.1250.20">
    <property type="entry name" value="MFS general substrate transporter like domains"/>
    <property type="match status" value="1"/>
</dbReference>
<dbReference type="PANTHER" id="PTHR23517">
    <property type="entry name" value="RESISTANCE PROTEIN MDTM, PUTATIVE-RELATED-RELATED"/>
    <property type="match status" value="1"/>
</dbReference>
<evidence type="ECO:0000313" key="10">
    <source>
        <dbReference type="Proteomes" id="UP000602284"/>
    </source>
</evidence>
<sequence length="431" mass="47055">MKYRDLHINVKVRLVEAFLVNLVGNMIYPFMAIYFADRYGPAITGFLFVANILIGLFFGLYGGVLADRFGRRKMLRIAETGRFLSLLIIGLANSPWFDSPLTTLVLVLILNGFGGLAFPAMQAMIVDCTTPEDRKFVYSLDYWTLNTSLLIGGMVGAFFFRSYLFELFSAAALISFGSLCLLLFVIRETHFPKSKSAQEKAGEPAPKSQGGGYGMVLRDRTFMLYILAVALLLSLEQIFFNYAGVRLSGEMTTQSLFSWGDQDAKVDGVGMFGILRTENALFVVLLAGVATRWFKRFRDTGVLMAGILVTMIGFAVLAVSNSPWLLLVCMLIATLGELMHTPIRQSYLAEIIPPANRGTYMAMTGLNPVIAQLIGAGSITAGAVVSSWVISIATLVIGLASAGLFGKTLLNLPKRKQAMEAEEALQQGAST</sequence>
<keyword evidence="10" id="KW-1185">Reference proteome</keyword>
<evidence type="ECO:0000259" key="8">
    <source>
        <dbReference type="PROSITE" id="PS50850"/>
    </source>
</evidence>
<feature type="transmembrane region" description="Helical" evidence="7">
    <location>
        <begin position="103"/>
        <end position="121"/>
    </location>
</feature>
<evidence type="ECO:0000256" key="7">
    <source>
        <dbReference type="SAM" id="Phobius"/>
    </source>
</evidence>
<comment type="caution">
    <text evidence="9">The sequence shown here is derived from an EMBL/GenBank/DDBJ whole genome shotgun (WGS) entry which is preliminary data.</text>
</comment>
<evidence type="ECO:0000256" key="5">
    <source>
        <dbReference type="ARBA" id="ARBA00022989"/>
    </source>
</evidence>
<dbReference type="InterPro" id="IPR050171">
    <property type="entry name" value="MFS_Transporters"/>
</dbReference>
<feature type="transmembrane region" description="Helical" evidence="7">
    <location>
        <begin position="142"/>
        <end position="161"/>
    </location>
</feature>
<feature type="transmembrane region" description="Helical" evidence="7">
    <location>
        <begin position="42"/>
        <end position="65"/>
    </location>
</feature>
<keyword evidence="5 7" id="KW-1133">Transmembrane helix</keyword>
<organism evidence="9 10">
    <name type="scientific">Tumebacillus amylolyticus</name>
    <dbReference type="NCBI Taxonomy" id="2801339"/>
    <lineage>
        <taxon>Bacteria</taxon>
        <taxon>Bacillati</taxon>
        <taxon>Bacillota</taxon>
        <taxon>Bacilli</taxon>
        <taxon>Bacillales</taxon>
        <taxon>Alicyclobacillaceae</taxon>
        <taxon>Tumebacillus</taxon>
    </lineage>
</organism>
<evidence type="ECO:0000256" key="6">
    <source>
        <dbReference type="ARBA" id="ARBA00023136"/>
    </source>
</evidence>
<dbReference type="PROSITE" id="PS00216">
    <property type="entry name" value="SUGAR_TRANSPORT_1"/>
    <property type="match status" value="1"/>
</dbReference>
<evidence type="ECO:0000256" key="1">
    <source>
        <dbReference type="ARBA" id="ARBA00004651"/>
    </source>
</evidence>
<accession>A0ABS1J5S7</accession>
<dbReference type="EMBL" id="JAEQNB010000001">
    <property type="protein sequence ID" value="MBL0385638.1"/>
    <property type="molecule type" value="Genomic_DNA"/>
</dbReference>
<gene>
    <name evidence="9" type="ORF">JJB07_03150</name>
</gene>
<dbReference type="RefSeq" id="WP_201631031.1">
    <property type="nucleotide sequence ID" value="NZ_JAEQNB010000001.1"/>
</dbReference>
<feature type="transmembrane region" description="Helical" evidence="7">
    <location>
        <begin position="301"/>
        <end position="318"/>
    </location>
</feature>
<dbReference type="Pfam" id="PF07690">
    <property type="entry name" value="MFS_1"/>
    <property type="match status" value="1"/>
</dbReference>
<comment type="subcellular location">
    <subcellularLocation>
        <location evidence="1">Cell membrane</location>
        <topology evidence="1">Multi-pass membrane protein</topology>
    </subcellularLocation>
</comment>
<feature type="transmembrane region" description="Helical" evidence="7">
    <location>
        <begin position="385"/>
        <end position="406"/>
    </location>
</feature>
<reference evidence="9 10" key="1">
    <citation type="submission" date="2021-01" db="EMBL/GenBank/DDBJ databases">
        <title>Tumebacillus sp. strain ITR2 16S ribosomal RNA gene Genome sequencing and assembly.</title>
        <authorList>
            <person name="Kang M."/>
        </authorList>
    </citation>
    <scope>NUCLEOTIDE SEQUENCE [LARGE SCALE GENOMIC DNA]</scope>
    <source>
        <strain evidence="9 10">ITR2</strain>
    </source>
</reference>
<feature type="transmembrane region" description="Helical" evidence="7">
    <location>
        <begin position="12"/>
        <end position="36"/>
    </location>
</feature>
<feature type="transmembrane region" description="Helical" evidence="7">
    <location>
        <begin position="324"/>
        <end position="340"/>
    </location>
</feature>
<evidence type="ECO:0000256" key="4">
    <source>
        <dbReference type="ARBA" id="ARBA00022692"/>
    </source>
</evidence>
<dbReference type="CDD" id="cd17329">
    <property type="entry name" value="MFS_MdtH_MDR_like"/>
    <property type="match status" value="1"/>
</dbReference>
<dbReference type="PANTHER" id="PTHR23517:SF3">
    <property type="entry name" value="INTEGRAL MEMBRANE TRANSPORT PROTEIN"/>
    <property type="match status" value="1"/>
</dbReference>
<keyword evidence="3" id="KW-1003">Cell membrane</keyword>
<dbReference type="InterPro" id="IPR011701">
    <property type="entry name" value="MFS"/>
</dbReference>
<proteinExistence type="predicted"/>
<name>A0ABS1J5S7_9BACL</name>
<dbReference type="InterPro" id="IPR036259">
    <property type="entry name" value="MFS_trans_sf"/>
</dbReference>
<evidence type="ECO:0000256" key="2">
    <source>
        <dbReference type="ARBA" id="ARBA00022448"/>
    </source>
</evidence>
<dbReference type="InterPro" id="IPR005829">
    <property type="entry name" value="Sugar_transporter_CS"/>
</dbReference>
<feature type="transmembrane region" description="Helical" evidence="7">
    <location>
        <begin position="222"/>
        <end position="243"/>
    </location>
</feature>
<dbReference type="PROSITE" id="PS50850">
    <property type="entry name" value="MFS"/>
    <property type="match status" value="1"/>
</dbReference>
<dbReference type="Proteomes" id="UP000602284">
    <property type="component" value="Unassembled WGS sequence"/>
</dbReference>
<keyword evidence="2" id="KW-0813">Transport</keyword>
<protein>
    <submittedName>
        <fullName evidence="9">MFS transporter</fullName>
    </submittedName>
</protein>
<feature type="domain" description="Major facilitator superfamily (MFS) profile" evidence="8">
    <location>
        <begin position="1"/>
        <end position="416"/>
    </location>
</feature>
<dbReference type="SUPFAM" id="SSF103473">
    <property type="entry name" value="MFS general substrate transporter"/>
    <property type="match status" value="1"/>
</dbReference>
<feature type="transmembrane region" description="Helical" evidence="7">
    <location>
        <begin position="167"/>
        <end position="186"/>
    </location>
</feature>